<dbReference type="EMBL" id="JABFUD020000005">
    <property type="protein sequence ID" value="KAI5079259.1"/>
    <property type="molecule type" value="Genomic_DNA"/>
</dbReference>
<evidence type="ECO:0000256" key="1">
    <source>
        <dbReference type="SAM" id="Phobius"/>
    </source>
</evidence>
<keyword evidence="1" id="KW-0472">Membrane</keyword>
<accession>A0A9D4V3T7</accession>
<keyword evidence="1" id="KW-0812">Transmembrane</keyword>
<evidence type="ECO:0000259" key="2">
    <source>
        <dbReference type="Pfam" id="PF09335"/>
    </source>
</evidence>
<name>A0A9D4V3T7_ADICA</name>
<comment type="caution">
    <text evidence="3">The sequence shown here is derived from an EMBL/GenBank/DDBJ whole genome shotgun (WGS) entry which is preliminary data.</text>
</comment>
<feature type="transmembrane region" description="Helical" evidence="1">
    <location>
        <begin position="206"/>
        <end position="224"/>
    </location>
</feature>
<keyword evidence="4" id="KW-1185">Reference proteome</keyword>
<feature type="transmembrane region" description="Helical" evidence="1">
    <location>
        <begin position="81"/>
        <end position="106"/>
    </location>
</feature>
<organism evidence="3 4">
    <name type="scientific">Adiantum capillus-veneris</name>
    <name type="common">Maidenhair fern</name>
    <dbReference type="NCBI Taxonomy" id="13818"/>
    <lineage>
        <taxon>Eukaryota</taxon>
        <taxon>Viridiplantae</taxon>
        <taxon>Streptophyta</taxon>
        <taxon>Embryophyta</taxon>
        <taxon>Tracheophyta</taxon>
        <taxon>Polypodiopsida</taxon>
        <taxon>Polypodiidae</taxon>
        <taxon>Polypodiales</taxon>
        <taxon>Pteridineae</taxon>
        <taxon>Pteridaceae</taxon>
        <taxon>Vittarioideae</taxon>
        <taxon>Adiantum</taxon>
    </lineage>
</organism>
<dbReference type="GO" id="GO:0016020">
    <property type="term" value="C:membrane"/>
    <property type="evidence" value="ECO:0007669"/>
    <property type="project" value="TreeGrafter"/>
</dbReference>
<dbReference type="PANTHER" id="PTHR47699">
    <property type="entry name" value="SNARE ASSOCIATED GOLGI PROTEIN FAMILY"/>
    <property type="match status" value="1"/>
</dbReference>
<keyword evidence="1" id="KW-1133">Transmembrane helix</keyword>
<dbReference type="AlphaFoldDB" id="A0A9D4V3T7"/>
<dbReference type="PANTHER" id="PTHR47699:SF1">
    <property type="entry name" value="SNARE ASSOCIATED GOLGI PROTEIN FAMILY"/>
    <property type="match status" value="1"/>
</dbReference>
<gene>
    <name evidence="3" type="ORF">GOP47_0004738</name>
</gene>
<feature type="domain" description="VTT" evidence="2">
    <location>
        <begin position="70"/>
        <end position="189"/>
    </location>
</feature>
<evidence type="ECO:0000313" key="3">
    <source>
        <dbReference type="EMBL" id="KAI5079259.1"/>
    </source>
</evidence>
<reference evidence="3 4" key="1">
    <citation type="submission" date="2021-01" db="EMBL/GenBank/DDBJ databases">
        <title>Adiantum capillus-veneris genome.</title>
        <authorList>
            <person name="Fang Y."/>
            <person name="Liao Q."/>
        </authorList>
    </citation>
    <scope>NUCLEOTIDE SEQUENCE [LARGE SCALE GENOMIC DNA]</scope>
    <source>
        <strain evidence="3">H3</strain>
        <tissue evidence="3">Leaf</tissue>
    </source>
</reference>
<evidence type="ECO:0000313" key="4">
    <source>
        <dbReference type="Proteomes" id="UP000886520"/>
    </source>
</evidence>
<dbReference type="Pfam" id="PF09335">
    <property type="entry name" value="VTT_dom"/>
    <property type="match status" value="1"/>
</dbReference>
<dbReference type="Proteomes" id="UP000886520">
    <property type="component" value="Chromosome 5"/>
</dbReference>
<dbReference type="OrthoDB" id="166803at2759"/>
<sequence>MMMRKQIFGQLGVAALVAVAAVAYFIFSSVYSGDKQALLDDLRSLSQRLGPWSLPLYVAIHALLISLCLPYALLFEAGAAYLFGFFTGVLCVFSAKILSASLSFWIGRNIFRSSSSARHWVESNKVFNVISNGVARDGWKFVLLARFSPVPSYLINYSIAATNVRFVDFLLPTILGCIPMILQNTSIGSLTRAATHTHAKGEGGGVLSYLLPAMGVTSSVLIAWRIKRYTSGAFPTPVTVERSKDS</sequence>
<feature type="transmembrane region" description="Helical" evidence="1">
    <location>
        <begin position="56"/>
        <end position="74"/>
    </location>
</feature>
<dbReference type="InterPro" id="IPR032816">
    <property type="entry name" value="VTT_dom"/>
</dbReference>
<protein>
    <recommendedName>
        <fullName evidence="2">VTT domain-containing protein</fullName>
    </recommendedName>
</protein>
<proteinExistence type="predicted"/>